<gene>
    <name evidence="1" type="ORF">HPULCUR_005478</name>
</gene>
<reference evidence="1 2" key="1">
    <citation type="submission" date="2024-04" db="EMBL/GenBank/DDBJ databases">
        <title>genome sequences of Mucor flavus KT1a and Helicostylum pulchrum KT1b strains isolation_sourced from the surface of a dry-aged beef.</title>
        <authorList>
            <person name="Toyotome T."/>
            <person name="Hosono M."/>
            <person name="Torimaru M."/>
            <person name="Fukuda K."/>
            <person name="Mikami N."/>
        </authorList>
    </citation>
    <scope>NUCLEOTIDE SEQUENCE [LARGE SCALE GENOMIC DNA]</scope>
    <source>
        <strain evidence="1 2">KT1b</strain>
    </source>
</reference>
<comment type="caution">
    <text evidence="1">The sequence shown here is derived from an EMBL/GenBank/DDBJ whole genome shotgun (WGS) entry which is preliminary data.</text>
</comment>
<dbReference type="Gene3D" id="3.80.10.10">
    <property type="entry name" value="Ribonuclease Inhibitor"/>
    <property type="match status" value="1"/>
</dbReference>
<sequence length="610" mass="71794">MTNYSLRSWNEVPAELVQYILQEVNDRKAIFECQRVCKSWKGSAERVAYQTIKIPNYNLQLRKLLDTVKESRHLGKYVTHIDFSFESRYPRRYWDQKDYFKQLSDYCPNVKAIKSKPPCYWLWKELREQKYRWENLQEIPRPFDTEDMYAYSRTARVFRNTLSNLTLELREVDDISFFLFRNSVTALISDLSTFTRLKHLEIKKPNGLRLEEVDVLLDSCPNLISLAVHRRNSLMMNNAPRITDTENSSLGILDKINTFKPKINLRKFDFTFTTDGGDETLEYITHAMPNIHTLHLNMNFHKTDVVCGSPVIVSFLVYALNRKTIDVKYLVCEDIASLLLPFWQSKSYKAANKTEVSLAIKEYGNSIDRPSHNKPYISMSSRREVTASYSTFDETRLYVKLIKNIGLFLTNLRIEPESLTYYMEISGAMKPGELLDCIFEYCPLLKKLEGSFHTLQSYEPHVSTHTSMEELVLWFTEVHPSVLKRFSVQLPNLKRISFLSSAFTKYNGKYVHRKKLQVNMPNTTFDTFYVERAATSNHYYNDMFLKHSNENVARYFYTDFESDINISSVSSRKEYQDKMTSKTTYFLNLRCKAFREVIVRFDTKIIKFLA</sequence>
<protein>
    <recommendedName>
        <fullName evidence="3">F-box domain-containing protein</fullName>
    </recommendedName>
</protein>
<dbReference type="SUPFAM" id="SSF52047">
    <property type="entry name" value="RNI-like"/>
    <property type="match status" value="1"/>
</dbReference>
<accession>A0ABP9XZ60</accession>
<evidence type="ECO:0000313" key="2">
    <source>
        <dbReference type="Proteomes" id="UP001476247"/>
    </source>
</evidence>
<dbReference type="InterPro" id="IPR032675">
    <property type="entry name" value="LRR_dom_sf"/>
</dbReference>
<proteinExistence type="predicted"/>
<dbReference type="Proteomes" id="UP001476247">
    <property type="component" value="Unassembled WGS sequence"/>
</dbReference>
<dbReference type="EMBL" id="BAABUJ010000014">
    <property type="protein sequence ID" value="GAA5800056.1"/>
    <property type="molecule type" value="Genomic_DNA"/>
</dbReference>
<organism evidence="1 2">
    <name type="scientific">Helicostylum pulchrum</name>
    <dbReference type="NCBI Taxonomy" id="562976"/>
    <lineage>
        <taxon>Eukaryota</taxon>
        <taxon>Fungi</taxon>
        <taxon>Fungi incertae sedis</taxon>
        <taxon>Mucoromycota</taxon>
        <taxon>Mucoromycotina</taxon>
        <taxon>Mucoromycetes</taxon>
        <taxon>Mucorales</taxon>
        <taxon>Mucorineae</taxon>
        <taxon>Mucoraceae</taxon>
        <taxon>Helicostylum</taxon>
    </lineage>
</organism>
<keyword evidence="2" id="KW-1185">Reference proteome</keyword>
<evidence type="ECO:0008006" key="3">
    <source>
        <dbReference type="Google" id="ProtNLM"/>
    </source>
</evidence>
<name>A0ABP9XZ60_9FUNG</name>
<evidence type="ECO:0000313" key="1">
    <source>
        <dbReference type="EMBL" id="GAA5800056.1"/>
    </source>
</evidence>